<evidence type="ECO:0000256" key="5">
    <source>
        <dbReference type="ARBA" id="ARBA00022833"/>
    </source>
</evidence>
<dbReference type="Gene3D" id="3.40.630.10">
    <property type="entry name" value="Zn peptidases"/>
    <property type="match status" value="1"/>
</dbReference>
<evidence type="ECO:0000256" key="6">
    <source>
        <dbReference type="RuleBase" id="RU361240"/>
    </source>
</evidence>
<dbReference type="GO" id="GO:0008235">
    <property type="term" value="F:metalloexopeptidase activity"/>
    <property type="evidence" value="ECO:0007669"/>
    <property type="project" value="InterPro"/>
</dbReference>
<comment type="cofactor">
    <cofactor evidence="1">
        <name>Zn(2+)</name>
        <dbReference type="ChEBI" id="CHEBI:29105"/>
    </cofactor>
</comment>
<accession>A0AAD5XCS3</accession>
<dbReference type="InterPro" id="IPR045175">
    <property type="entry name" value="M28_fam"/>
</dbReference>
<keyword evidence="5 6" id="KW-0862">Zinc</keyword>
<evidence type="ECO:0000259" key="8">
    <source>
        <dbReference type="Pfam" id="PF04389"/>
    </source>
</evidence>
<reference evidence="9" key="1">
    <citation type="submission" date="2020-05" db="EMBL/GenBank/DDBJ databases">
        <title>Phylogenomic resolution of chytrid fungi.</title>
        <authorList>
            <person name="Stajich J.E."/>
            <person name="Amses K."/>
            <person name="Simmons R."/>
            <person name="Seto K."/>
            <person name="Myers J."/>
            <person name="Bonds A."/>
            <person name="Quandt C.A."/>
            <person name="Barry K."/>
            <person name="Liu P."/>
            <person name="Grigoriev I."/>
            <person name="Longcore J.E."/>
            <person name="James T.Y."/>
        </authorList>
    </citation>
    <scope>NUCLEOTIDE SEQUENCE</scope>
    <source>
        <strain evidence="9">JEL0513</strain>
    </source>
</reference>
<evidence type="ECO:0000256" key="3">
    <source>
        <dbReference type="ARBA" id="ARBA00022670"/>
    </source>
</evidence>
<proteinExistence type="inferred from homology"/>
<dbReference type="GO" id="GO:0006508">
    <property type="term" value="P:proteolysis"/>
    <property type="evidence" value="ECO:0007669"/>
    <property type="project" value="UniProtKB-KW"/>
</dbReference>
<comment type="similarity">
    <text evidence="2">Belongs to the peptidase M28 family. M28B subfamily.</text>
</comment>
<keyword evidence="10" id="KW-1185">Reference proteome</keyword>
<keyword evidence="7" id="KW-0812">Transmembrane</keyword>
<feature type="domain" description="Peptidase M28" evidence="8">
    <location>
        <begin position="287"/>
        <end position="491"/>
    </location>
</feature>
<evidence type="ECO:0000256" key="2">
    <source>
        <dbReference type="ARBA" id="ARBA00005634"/>
    </source>
</evidence>
<dbReference type="SUPFAM" id="SSF53187">
    <property type="entry name" value="Zn-dependent exopeptidases"/>
    <property type="match status" value="1"/>
</dbReference>
<keyword evidence="6" id="KW-0479">Metal-binding</keyword>
<dbReference type="GO" id="GO:0046872">
    <property type="term" value="F:metal ion binding"/>
    <property type="evidence" value="ECO:0007669"/>
    <property type="project" value="UniProtKB-KW"/>
</dbReference>
<dbReference type="Proteomes" id="UP001211907">
    <property type="component" value="Unassembled WGS sequence"/>
</dbReference>
<comment type="caution">
    <text evidence="9">The sequence shown here is derived from an EMBL/GenBank/DDBJ whole genome shotgun (WGS) entry which is preliminary data.</text>
</comment>
<dbReference type="PANTHER" id="PTHR12147:SF26">
    <property type="entry name" value="PEPTIDASE M28 DOMAIN-CONTAINING PROTEIN"/>
    <property type="match status" value="1"/>
</dbReference>
<keyword evidence="3 6" id="KW-0645">Protease</keyword>
<name>A0AAD5XCS3_9FUNG</name>
<dbReference type="Pfam" id="PF04389">
    <property type="entry name" value="Peptidase_M28"/>
    <property type="match status" value="1"/>
</dbReference>
<evidence type="ECO:0000313" key="10">
    <source>
        <dbReference type="Proteomes" id="UP001211907"/>
    </source>
</evidence>
<evidence type="ECO:0000256" key="4">
    <source>
        <dbReference type="ARBA" id="ARBA00022801"/>
    </source>
</evidence>
<keyword evidence="7" id="KW-1133">Transmembrane helix</keyword>
<evidence type="ECO:0000256" key="1">
    <source>
        <dbReference type="ARBA" id="ARBA00001947"/>
    </source>
</evidence>
<dbReference type="AlphaFoldDB" id="A0AAD5XCS3"/>
<protein>
    <recommendedName>
        <fullName evidence="6">Peptide hydrolase</fullName>
        <ecNumber evidence="6">3.4.-.-</ecNumber>
    </recommendedName>
</protein>
<evidence type="ECO:0000313" key="9">
    <source>
        <dbReference type="EMBL" id="KAJ3122254.1"/>
    </source>
</evidence>
<dbReference type="InterPro" id="IPR007484">
    <property type="entry name" value="Peptidase_M28"/>
</dbReference>
<dbReference type="EC" id="3.4.-.-" evidence="6"/>
<dbReference type="EMBL" id="JADGJH010000825">
    <property type="protein sequence ID" value="KAJ3122254.1"/>
    <property type="molecule type" value="Genomic_DNA"/>
</dbReference>
<feature type="transmembrane region" description="Helical" evidence="7">
    <location>
        <begin position="28"/>
        <end position="54"/>
    </location>
</feature>
<keyword evidence="7" id="KW-0472">Membrane</keyword>
<organism evidence="9 10">
    <name type="scientific">Physocladia obscura</name>
    <dbReference type="NCBI Taxonomy" id="109957"/>
    <lineage>
        <taxon>Eukaryota</taxon>
        <taxon>Fungi</taxon>
        <taxon>Fungi incertae sedis</taxon>
        <taxon>Chytridiomycota</taxon>
        <taxon>Chytridiomycota incertae sedis</taxon>
        <taxon>Chytridiomycetes</taxon>
        <taxon>Chytridiales</taxon>
        <taxon>Chytriomycetaceae</taxon>
        <taxon>Physocladia</taxon>
    </lineage>
</organism>
<evidence type="ECO:0000256" key="7">
    <source>
        <dbReference type="SAM" id="Phobius"/>
    </source>
</evidence>
<sequence length="527" mass="55453">MENENTPLIGGDGPVAEARRRRLRQFTLGGLFGFIAVLALGLGRAAVGLAAGAASIRASSDRVEENLLQLQRIAAAARGGSRSVGDGFNASAAFVVAALANDTQLKVWTEELLVKDQVDYATPLFSAASLRARDRVYSARLDFLTAFGSGSGTVTDLPLVIVPGCDPKLDSLPDYPFVALILEAAPPTKVGCDNCLCGRVSLAIKGGAKAVLLAATPISSGYPRPLAPSGRFSCPPPYNASLFASLPILSLGQEASWDIVARALDTPSKPTVSISTNTEYKTLGVVNVLAESRTGSDDSVIIFGSHLDSVRAGPGVNDDGSGAMATLELARAFSAFESKNGKSVQKVRFAWWSAEEIGLLGSKYHIKTLQSTNPAQLAKYKLTIDIDMIASPNYIRGIWDGHSIIDPRIARASARIASVFQSHFTRKGLPTSLVKFNGGSDFQPFMDAGVPAGGVITGENEIKTAEEAAVFGGVAGVVLDPNYHQTEDTVEGFGAAGRAILKENLEALVNALQVFALENNLDAFLKA</sequence>
<keyword evidence="4 6" id="KW-0378">Hydrolase</keyword>
<gene>
    <name evidence="9" type="ORF">HK100_012069</name>
</gene>
<dbReference type="PANTHER" id="PTHR12147">
    <property type="entry name" value="METALLOPEPTIDASE M28 FAMILY MEMBER"/>
    <property type="match status" value="1"/>
</dbReference>